<accession>A0A8D8WD72</accession>
<reference evidence="1" key="1">
    <citation type="submission" date="2021-05" db="EMBL/GenBank/DDBJ databases">
        <authorList>
            <person name="Alioto T."/>
            <person name="Alioto T."/>
            <person name="Gomez Garrido J."/>
        </authorList>
    </citation>
    <scope>NUCLEOTIDE SEQUENCE</scope>
</reference>
<evidence type="ECO:0000313" key="1">
    <source>
        <dbReference type="EMBL" id="CAG6654633.1"/>
    </source>
</evidence>
<sequence>MASTSFQIIKNHFVIIESPLNLQAMSHRFCVPCNVMKFYVADRTVVRTIHKTYRRQVLFILNDGEDSVIVNYKGSISYVISDGFGNLKFQLLHKYANLVRRKMRLNQTEVEYGGDRLTLGSLEWERSTTERIKHRKILRPQKLRRIDKQIMHQQRKVFGMHDISYDCQGKDLFGHKGSGLVGGGDGLL</sequence>
<dbReference type="EMBL" id="HBUF01178453">
    <property type="protein sequence ID" value="CAG6654633.1"/>
    <property type="molecule type" value="Transcribed_RNA"/>
</dbReference>
<dbReference type="AlphaFoldDB" id="A0A8D8WD72"/>
<organism evidence="1">
    <name type="scientific">Cacopsylla melanoneura</name>
    <dbReference type="NCBI Taxonomy" id="428564"/>
    <lineage>
        <taxon>Eukaryota</taxon>
        <taxon>Metazoa</taxon>
        <taxon>Ecdysozoa</taxon>
        <taxon>Arthropoda</taxon>
        <taxon>Hexapoda</taxon>
        <taxon>Insecta</taxon>
        <taxon>Pterygota</taxon>
        <taxon>Neoptera</taxon>
        <taxon>Paraneoptera</taxon>
        <taxon>Hemiptera</taxon>
        <taxon>Sternorrhyncha</taxon>
        <taxon>Psylloidea</taxon>
        <taxon>Psyllidae</taxon>
        <taxon>Psyllinae</taxon>
        <taxon>Cacopsylla</taxon>
    </lineage>
</organism>
<protein>
    <submittedName>
        <fullName evidence="1">Uncharacterized protein</fullName>
    </submittedName>
</protein>
<name>A0A8D8WD72_9HEMI</name>
<proteinExistence type="predicted"/>